<evidence type="ECO:0000256" key="8">
    <source>
        <dbReference type="ARBA" id="ARBA00023004"/>
    </source>
</evidence>
<dbReference type="Gene3D" id="3.30.70.20">
    <property type="match status" value="1"/>
</dbReference>
<dbReference type="PANTHER" id="PTHR48467:SF1">
    <property type="entry name" value="GLUTAMATE SYNTHASE 1 [NADH], CHLOROPLASTIC-LIKE"/>
    <property type="match status" value="1"/>
</dbReference>
<dbReference type="Gene3D" id="3.40.50.720">
    <property type="entry name" value="NAD(P)-binding Rossmann-like Domain"/>
    <property type="match status" value="1"/>
</dbReference>
<sequence length="540" mass="55181">MAFAITQACCKDASCLSVCPVNCIHPTPGEPDFGTTDLLHVDPRACIDCGACADACPVGAITHVSRLAPEQAVYADINADYYADRPVDPAWDAPRFPPAGLSGVRGVRVAVVGTGPAACYAVQSLLRTADVRVTMVERLSRPGGLARFGVAPDHLATRRIVEHFAPVFTHPRVTLRLGTEVGRDVSAAELARDHDAVLWAVGADGDRQLGVPGEQLPGSLSARTLVGWYTGHPGVPADAVDLAGVARVVLVGNGNVAVDVARILTADPEALAGTDIAPHALAALRRHRVREVVLVARRGPEHAAFTRSEALALTRVPGVDVVVDDTAGVGSTLDALPATASASAVRGARRQSVDWTAPPAPGTRVVLAFGRTPTAVTAGTDGRVASVELATGETVRAQLVVTATGYRGTALDGVPFDASTATVRNDGGRVLDAAGAVVPGQYVVGWARRGTGGGIGDNRADAEEVVRALLTDVAAGATGATAASGAKCGLLVAIRGGMTTRSPHLAVLGGGSARQRTATRSTTKTSAAPGLMTPPAPRSP</sequence>
<feature type="region of interest" description="Disordered" evidence="11">
    <location>
        <begin position="509"/>
        <end position="540"/>
    </location>
</feature>
<reference evidence="13" key="1">
    <citation type="submission" date="2022-10" db="EMBL/GenBank/DDBJ databases">
        <title>Rhodococcus sp.75.</title>
        <authorList>
            <person name="Sun M."/>
        </authorList>
    </citation>
    <scope>NUCLEOTIDE SEQUENCE</scope>
    <source>
        <strain evidence="13">75</strain>
    </source>
</reference>
<comment type="catalytic activity">
    <reaction evidence="10">
        <text>2 reduced [2Fe-2S]-[ferredoxin] + NADP(+) + H(+) = 2 oxidized [2Fe-2S]-[ferredoxin] + NADPH</text>
        <dbReference type="Rhea" id="RHEA:20125"/>
        <dbReference type="Rhea" id="RHEA-COMP:10000"/>
        <dbReference type="Rhea" id="RHEA-COMP:10001"/>
        <dbReference type="ChEBI" id="CHEBI:15378"/>
        <dbReference type="ChEBI" id="CHEBI:33737"/>
        <dbReference type="ChEBI" id="CHEBI:33738"/>
        <dbReference type="ChEBI" id="CHEBI:57783"/>
        <dbReference type="ChEBI" id="CHEBI:58349"/>
        <dbReference type="EC" id="1.18.1.2"/>
    </reaction>
</comment>
<dbReference type="SUPFAM" id="SSF54862">
    <property type="entry name" value="4Fe-4S ferredoxins"/>
    <property type="match status" value="1"/>
</dbReference>
<keyword evidence="4" id="KW-0479">Metal-binding</keyword>
<comment type="cofactor">
    <cofactor evidence="1">
        <name>FAD</name>
        <dbReference type="ChEBI" id="CHEBI:57692"/>
    </cofactor>
</comment>
<evidence type="ECO:0000256" key="9">
    <source>
        <dbReference type="ARBA" id="ARBA00023014"/>
    </source>
</evidence>
<dbReference type="SUPFAM" id="SSF51971">
    <property type="entry name" value="Nucleotide-binding domain"/>
    <property type="match status" value="1"/>
</dbReference>
<dbReference type="InterPro" id="IPR017896">
    <property type="entry name" value="4Fe4S_Fe-S-bd"/>
</dbReference>
<evidence type="ECO:0000256" key="5">
    <source>
        <dbReference type="ARBA" id="ARBA00022827"/>
    </source>
</evidence>
<dbReference type="PANTHER" id="PTHR48467">
    <property type="entry name" value="GLUTAMATE SYNTHASE 1 [NADH], CHLOROPLASTIC-LIKE"/>
    <property type="match status" value="1"/>
</dbReference>
<dbReference type="PROSITE" id="PS51379">
    <property type="entry name" value="4FE4S_FER_2"/>
    <property type="match status" value="1"/>
</dbReference>
<dbReference type="Gene3D" id="3.50.50.60">
    <property type="entry name" value="FAD/NAD(P)-binding domain"/>
    <property type="match status" value="1"/>
</dbReference>
<keyword evidence="3" id="KW-0285">Flavoprotein</keyword>
<accession>A0ABY6NZU6</accession>
<keyword evidence="9" id="KW-0411">Iron-sulfur</keyword>
<evidence type="ECO:0000256" key="11">
    <source>
        <dbReference type="SAM" id="MobiDB-lite"/>
    </source>
</evidence>
<keyword evidence="14" id="KW-1185">Reference proteome</keyword>
<evidence type="ECO:0000256" key="3">
    <source>
        <dbReference type="ARBA" id="ARBA00022630"/>
    </source>
</evidence>
<evidence type="ECO:0000256" key="10">
    <source>
        <dbReference type="ARBA" id="ARBA00047776"/>
    </source>
</evidence>
<dbReference type="Proteomes" id="UP001164965">
    <property type="component" value="Chromosome"/>
</dbReference>
<organism evidence="13 14">
    <name type="scientific">Rhodococcus antarcticus</name>
    <dbReference type="NCBI Taxonomy" id="2987751"/>
    <lineage>
        <taxon>Bacteria</taxon>
        <taxon>Bacillati</taxon>
        <taxon>Actinomycetota</taxon>
        <taxon>Actinomycetes</taxon>
        <taxon>Mycobacteriales</taxon>
        <taxon>Nocardiaceae</taxon>
        <taxon>Rhodococcus</taxon>
    </lineage>
</organism>
<keyword evidence="8" id="KW-0408">Iron</keyword>
<dbReference type="PRINTS" id="PR00419">
    <property type="entry name" value="ADXRDTASE"/>
</dbReference>
<evidence type="ECO:0000256" key="2">
    <source>
        <dbReference type="ARBA" id="ARBA00013223"/>
    </source>
</evidence>
<dbReference type="InterPro" id="IPR023753">
    <property type="entry name" value="FAD/NAD-binding_dom"/>
</dbReference>
<dbReference type="EMBL" id="CP110615">
    <property type="protein sequence ID" value="UZJ24900.1"/>
    <property type="molecule type" value="Genomic_DNA"/>
</dbReference>
<dbReference type="InterPro" id="IPR055275">
    <property type="entry name" value="Ferredox_Rdtase"/>
</dbReference>
<dbReference type="CDD" id="cd04410">
    <property type="entry name" value="DMSOR_beta-like"/>
    <property type="match status" value="1"/>
</dbReference>
<feature type="domain" description="4Fe-4S ferredoxin-type" evidence="12">
    <location>
        <begin position="37"/>
        <end position="66"/>
    </location>
</feature>
<evidence type="ECO:0000256" key="4">
    <source>
        <dbReference type="ARBA" id="ARBA00022723"/>
    </source>
</evidence>
<feature type="compositionally biased region" description="Low complexity" evidence="11">
    <location>
        <begin position="513"/>
        <end position="528"/>
    </location>
</feature>
<dbReference type="InterPro" id="IPR017900">
    <property type="entry name" value="4Fe4S_Fe_S_CS"/>
</dbReference>
<dbReference type="RefSeq" id="WP_265383006.1">
    <property type="nucleotide sequence ID" value="NZ_CP110615.1"/>
</dbReference>
<gene>
    <name evidence="13" type="ORF">RHODO2019_17670</name>
</gene>
<evidence type="ECO:0000259" key="12">
    <source>
        <dbReference type="PROSITE" id="PS51379"/>
    </source>
</evidence>
<keyword evidence="5" id="KW-0274">FAD</keyword>
<dbReference type="Pfam" id="PF00037">
    <property type="entry name" value="Fer4"/>
    <property type="match status" value="1"/>
</dbReference>
<dbReference type="InterPro" id="IPR036188">
    <property type="entry name" value="FAD/NAD-bd_sf"/>
</dbReference>
<evidence type="ECO:0000313" key="14">
    <source>
        <dbReference type="Proteomes" id="UP001164965"/>
    </source>
</evidence>
<evidence type="ECO:0000256" key="7">
    <source>
        <dbReference type="ARBA" id="ARBA00023002"/>
    </source>
</evidence>
<name>A0ABY6NZU6_9NOCA</name>
<evidence type="ECO:0000313" key="13">
    <source>
        <dbReference type="EMBL" id="UZJ24900.1"/>
    </source>
</evidence>
<proteinExistence type="predicted"/>
<evidence type="ECO:0000256" key="6">
    <source>
        <dbReference type="ARBA" id="ARBA00022857"/>
    </source>
</evidence>
<dbReference type="Pfam" id="PF07992">
    <property type="entry name" value="Pyr_redox_2"/>
    <property type="match status" value="1"/>
</dbReference>
<keyword evidence="7" id="KW-0560">Oxidoreductase</keyword>
<evidence type="ECO:0000256" key="1">
    <source>
        <dbReference type="ARBA" id="ARBA00001974"/>
    </source>
</evidence>
<dbReference type="EC" id="1.18.1.2" evidence="2"/>
<keyword evidence="6" id="KW-0521">NADP</keyword>
<dbReference type="PROSITE" id="PS00198">
    <property type="entry name" value="4FE4S_FER_1"/>
    <property type="match status" value="1"/>
</dbReference>
<protein>
    <recommendedName>
        <fullName evidence="2">ferredoxin--NADP(+) reductase</fullName>
        <ecNumber evidence="2">1.18.1.2</ecNumber>
    </recommendedName>
</protein>